<dbReference type="EMBL" id="JBHLWV010000006">
    <property type="protein sequence ID" value="MFC0313636.1"/>
    <property type="molecule type" value="Genomic_DNA"/>
</dbReference>
<dbReference type="RefSeq" id="WP_382360179.1">
    <property type="nucleotide sequence ID" value="NZ_JBHLWV010000006.1"/>
</dbReference>
<protein>
    <recommendedName>
        <fullName evidence="4">NERD domain-containing protein</fullName>
    </recommendedName>
</protein>
<proteinExistence type="predicted"/>
<evidence type="ECO:0000313" key="2">
    <source>
        <dbReference type="EMBL" id="MFC0313636.1"/>
    </source>
</evidence>
<feature type="transmembrane region" description="Helical" evidence="1">
    <location>
        <begin position="35"/>
        <end position="55"/>
    </location>
</feature>
<evidence type="ECO:0000313" key="3">
    <source>
        <dbReference type="Proteomes" id="UP001589783"/>
    </source>
</evidence>
<keyword evidence="1" id="KW-0472">Membrane</keyword>
<comment type="caution">
    <text evidence="2">The sequence shown here is derived from an EMBL/GenBank/DDBJ whole genome shotgun (WGS) entry which is preliminary data.</text>
</comment>
<evidence type="ECO:0000256" key="1">
    <source>
        <dbReference type="SAM" id="Phobius"/>
    </source>
</evidence>
<evidence type="ECO:0008006" key="4">
    <source>
        <dbReference type="Google" id="ProtNLM"/>
    </source>
</evidence>
<reference evidence="2 3" key="1">
    <citation type="submission" date="2024-09" db="EMBL/GenBank/DDBJ databases">
        <authorList>
            <person name="Sun Q."/>
            <person name="Mori K."/>
        </authorList>
    </citation>
    <scope>NUCLEOTIDE SEQUENCE [LARGE SCALE GENOMIC DNA]</scope>
    <source>
        <strain evidence="2 3">CCM 7957</strain>
    </source>
</reference>
<feature type="transmembrane region" description="Helical" evidence="1">
    <location>
        <begin position="160"/>
        <end position="181"/>
    </location>
</feature>
<accession>A0ABV6H447</accession>
<sequence length="395" mass="41451">MNRRALGNDAVADAGASFRGIAANDRRHNRDRTTIRVLVVALAALWVVGAAQFFWGTAWNGVIAVFAAAAIGSGAAFVYALRGAATAAIAGLGAGATTGWLAWSGGLNWGFLLVGVVLPPLAVMAVMSARAEQIPRLSAAVIAAVLCPAVFLLAPLLGGWVVLVAGVAVVAFLTWQIDLPYRRTAKHASLRSGIPMLSTSPFASGMFGVAPPSGVDQATLKERVDANQQTAQALAKLPAGWYVFHSRAAFTGDLIDHVVVGPPGVFVLRSEFAPGVLRLEPAFDGDDGVPVARDGDRLPMIVSTVLCETAAAVDLHLLTPGQRRVARAVMVATDAVIDECVLHQQTVVEDGDDQVDWVAPANLVTYLKASPSLRRSPEFVADLATVLDYQLPPVR</sequence>
<keyword evidence="1" id="KW-0812">Transmembrane</keyword>
<feature type="transmembrane region" description="Helical" evidence="1">
    <location>
        <begin position="87"/>
        <end position="103"/>
    </location>
</feature>
<feature type="transmembrane region" description="Helical" evidence="1">
    <location>
        <begin position="109"/>
        <end position="127"/>
    </location>
</feature>
<feature type="transmembrane region" description="Helical" evidence="1">
    <location>
        <begin position="61"/>
        <end position="80"/>
    </location>
</feature>
<organism evidence="2 3">
    <name type="scientific">Gordonia phosphorivorans</name>
    <dbReference type="NCBI Taxonomy" id="1056982"/>
    <lineage>
        <taxon>Bacteria</taxon>
        <taxon>Bacillati</taxon>
        <taxon>Actinomycetota</taxon>
        <taxon>Actinomycetes</taxon>
        <taxon>Mycobacteriales</taxon>
        <taxon>Gordoniaceae</taxon>
        <taxon>Gordonia</taxon>
    </lineage>
</organism>
<gene>
    <name evidence="2" type="ORF">ACFFJD_02055</name>
</gene>
<keyword evidence="1" id="KW-1133">Transmembrane helix</keyword>
<dbReference type="Proteomes" id="UP001589783">
    <property type="component" value="Unassembled WGS sequence"/>
</dbReference>
<keyword evidence="3" id="KW-1185">Reference proteome</keyword>
<name>A0ABV6H447_9ACTN</name>